<dbReference type="PANTHER" id="PTHR19854:SF1">
    <property type="entry name" value="GUANINE NUCLEOTIDE-BINDING PROTEIN SUBUNIT BETA-LIKE PROTEIN 1"/>
    <property type="match status" value="1"/>
</dbReference>
<dbReference type="EMBL" id="MU839828">
    <property type="protein sequence ID" value="KAK1759239.1"/>
    <property type="molecule type" value="Genomic_DNA"/>
</dbReference>
<dbReference type="InterPro" id="IPR019775">
    <property type="entry name" value="WD40_repeat_CS"/>
</dbReference>
<dbReference type="Gene3D" id="2.130.10.10">
    <property type="entry name" value="YVTN repeat-like/Quinoprotein amine dehydrogenase"/>
    <property type="match status" value="3"/>
</dbReference>
<dbReference type="InterPro" id="IPR001680">
    <property type="entry name" value="WD40_rpt"/>
</dbReference>
<keyword evidence="2" id="KW-0677">Repeat</keyword>
<dbReference type="PROSITE" id="PS50082">
    <property type="entry name" value="WD_REPEATS_2"/>
    <property type="match status" value="2"/>
</dbReference>
<comment type="function">
    <text evidence="3">Component of the ASTRA complex involved in chromatin remodeling.</text>
</comment>
<protein>
    <recommendedName>
        <fullName evidence="6">ASTRA-associated protein 1</fullName>
    </recommendedName>
</protein>
<comment type="similarity">
    <text evidence="4">Belongs to the WD repeat ASA1 family.</text>
</comment>
<proteinExistence type="inferred from homology"/>
<feature type="repeat" description="WD" evidence="7">
    <location>
        <begin position="14"/>
        <end position="47"/>
    </location>
</feature>
<evidence type="ECO:0000313" key="9">
    <source>
        <dbReference type="EMBL" id="KAK1759239.1"/>
    </source>
</evidence>
<organism evidence="9 10">
    <name type="scientific">Echria macrotheca</name>
    <dbReference type="NCBI Taxonomy" id="438768"/>
    <lineage>
        <taxon>Eukaryota</taxon>
        <taxon>Fungi</taxon>
        <taxon>Dikarya</taxon>
        <taxon>Ascomycota</taxon>
        <taxon>Pezizomycotina</taxon>
        <taxon>Sordariomycetes</taxon>
        <taxon>Sordariomycetidae</taxon>
        <taxon>Sordariales</taxon>
        <taxon>Schizotheciaceae</taxon>
        <taxon>Echria</taxon>
    </lineage>
</organism>
<evidence type="ECO:0000256" key="4">
    <source>
        <dbReference type="ARBA" id="ARBA00037931"/>
    </source>
</evidence>
<dbReference type="SUPFAM" id="SSF50978">
    <property type="entry name" value="WD40 repeat-like"/>
    <property type="match status" value="1"/>
</dbReference>
<feature type="region of interest" description="Disordered" evidence="8">
    <location>
        <begin position="390"/>
        <end position="414"/>
    </location>
</feature>
<comment type="subunit">
    <text evidence="5">Component of the ASTRA chromatin remodeling machinery complex.</text>
</comment>
<evidence type="ECO:0000256" key="3">
    <source>
        <dbReference type="ARBA" id="ARBA00037338"/>
    </source>
</evidence>
<keyword evidence="10" id="KW-1185">Reference proteome</keyword>
<dbReference type="InterPro" id="IPR015943">
    <property type="entry name" value="WD40/YVTN_repeat-like_dom_sf"/>
</dbReference>
<evidence type="ECO:0000313" key="10">
    <source>
        <dbReference type="Proteomes" id="UP001239445"/>
    </source>
</evidence>
<dbReference type="Proteomes" id="UP001239445">
    <property type="component" value="Unassembled WGS sequence"/>
</dbReference>
<evidence type="ECO:0000256" key="7">
    <source>
        <dbReference type="PROSITE-ProRule" id="PRU00221"/>
    </source>
</evidence>
<dbReference type="AlphaFoldDB" id="A0AAJ0FEX3"/>
<sequence length="457" mass="49535">MATDERPPQPKSILRGHKASVHAATFIRGNERLLTGDADGFVVAWDLTILRPRAVWQAHGSAILGLAGWGSDKVITHGRDNRLVVWKLSTDDESRLSTSLPLDPSPEARPQPWMIHLLEINTMNFCSFSYCPVSAAPETVSEEIFVAVPNTLASEAIDIFHLPSQERRHTIKPGDKNGMAMALSVFYLSGSLTLIAGYENGIAIVSQLRDTTWTTTYRAQTHTQPILSLDISPTKDYFLTSSADALIVKHPLLFPSNTIPTQETIADHHRQASKTANAEKSLLSAALQVEAQAAAPPPSTTDATPSHSQTQTAAANAGPMDSGLPTKVINTKHAGQQSLRIRSDGLVFATAGWDGKIRVYSARTMKEVAVLKWHREGCYAVAFASVEDASPPTTTIGETSKTKGEGEGEGGEEGGEILVVPKLVDMSLRQKRIRHARTAHWLAAGSKDGRVSLWDVF</sequence>
<feature type="repeat" description="WD" evidence="7">
    <location>
        <begin position="442"/>
        <end position="457"/>
    </location>
</feature>
<keyword evidence="1 7" id="KW-0853">WD repeat</keyword>
<feature type="compositionally biased region" description="Low complexity" evidence="8">
    <location>
        <begin position="291"/>
        <end position="308"/>
    </location>
</feature>
<reference evidence="9" key="1">
    <citation type="submission" date="2023-06" db="EMBL/GenBank/DDBJ databases">
        <title>Genome-scale phylogeny and comparative genomics of the fungal order Sordariales.</title>
        <authorList>
            <consortium name="Lawrence Berkeley National Laboratory"/>
            <person name="Hensen N."/>
            <person name="Bonometti L."/>
            <person name="Westerberg I."/>
            <person name="Brannstrom I.O."/>
            <person name="Guillou S."/>
            <person name="Cros-Aarteil S."/>
            <person name="Calhoun S."/>
            <person name="Haridas S."/>
            <person name="Kuo A."/>
            <person name="Mondo S."/>
            <person name="Pangilinan J."/>
            <person name="Riley R."/>
            <person name="Labutti K."/>
            <person name="Andreopoulos B."/>
            <person name="Lipzen A."/>
            <person name="Chen C."/>
            <person name="Yanf M."/>
            <person name="Daum C."/>
            <person name="Ng V."/>
            <person name="Clum A."/>
            <person name="Steindorff A."/>
            <person name="Ohm R."/>
            <person name="Martin F."/>
            <person name="Silar P."/>
            <person name="Natvig D."/>
            <person name="Lalanne C."/>
            <person name="Gautier V."/>
            <person name="Ament-Velasquez S.L."/>
            <person name="Kruys A."/>
            <person name="Hutchinson M.I."/>
            <person name="Powell A.J."/>
            <person name="Barry K."/>
            <person name="Miller A.N."/>
            <person name="Grigoriev I.V."/>
            <person name="Debuchy R."/>
            <person name="Gladieux P."/>
            <person name="Thoren M.H."/>
            <person name="Johannesson H."/>
        </authorList>
    </citation>
    <scope>NUCLEOTIDE SEQUENCE</scope>
    <source>
        <strain evidence="9">PSN4</strain>
    </source>
</reference>
<evidence type="ECO:0000256" key="2">
    <source>
        <dbReference type="ARBA" id="ARBA00022737"/>
    </source>
</evidence>
<dbReference type="Pfam" id="PF00400">
    <property type="entry name" value="WD40"/>
    <property type="match status" value="4"/>
</dbReference>
<evidence type="ECO:0000256" key="1">
    <source>
        <dbReference type="ARBA" id="ARBA00022574"/>
    </source>
</evidence>
<comment type="caution">
    <text evidence="9">The sequence shown here is derived from an EMBL/GenBank/DDBJ whole genome shotgun (WGS) entry which is preliminary data.</text>
</comment>
<dbReference type="PROSITE" id="PS00678">
    <property type="entry name" value="WD_REPEATS_1"/>
    <property type="match status" value="2"/>
</dbReference>
<feature type="region of interest" description="Disordered" evidence="8">
    <location>
        <begin position="291"/>
        <end position="327"/>
    </location>
</feature>
<evidence type="ECO:0000256" key="5">
    <source>
        <dbReference type="ARBA" id="ARBA00038749"/>
    </source>
</evidence>
<dbReference type="InterPro" id="IPR036322">
    <property type="entry name" value="WD40_repeat_dom_sf"/>
</dbReference>
<gene>
    <name evidence="9" type="ORF">QBC47DRAFT_371361</name>
</gene>
<dbReference type="PROSITE" id="PS50294">
    <property type="entry name" value="WD_REPEATS_REGION"/>
    <property type="match status" value="1"/>
</dbReference>
<dbReference type="SMART" id="SM00320">
    <property type="entry name" value="WD40"/>
    <property type="match status" value="5"/>
</dbReference>
<accession>A0AAJ0FEX3</accession>
<dbReference type="PANTHER" id="PTHR19854">
    <property type="entry name" value="TRANSDUCIN BETA-LIKE 3"/>
    <property type="match status" value="1"/>
</dbReference>
<evidence type="ECO:0000256" key="8">
    <source>
        <dbReference type="SAM" id="MobiDB-lite"/>
    </source>
</evidence>
<evidence type="ECO:0000256" key="6">
    <source>
        <dbReference type="ARBA" id="ARBA00040563"/>
    </source>
</evidence>
<name>A0AAJ0FEX3_9PEZI</name>